<dbReference type="RefSeq" id="WP_069380546.1">
    <property type="nucleotide sequence ID" value="NZ_CP017141.1"/>
</dbReference>
<keyword evidence="3" id="KW-1185">Reference proteome</keyword>
<feature type="domain" description="DUF4142" evidence="1">
    <location>
        <begin position="2"/>
        <end position="79"/>
    </location>
</feature>
<dbReference type="Pfam" id="PF13628">
    <property type="entry name" value="DUF4142"/>
    <property type="match status" value="1"/>
</dbReference>
<dbReference type="AlphaFoldDB" id="A0A1D7QJN5"/>
<sequence>MEMERVATEGKLLLPQELPHDVNEEITMLSTAKGKAFDQEYTRRVELNKQRLIDIFASGIDVTTSKVSQFAKRTSIALTNL</sequence>
<organism evidence="2 3">
    <name type="scientific">Pedobacter steynii</name>
    <dbReference type="NCBI Taxonomy" id="430522"/>
    <lineage>
        <taxon>Bacteria</taxon>
        <taxon>Pseudomonadati</taxon>
        <taxon>Bacteroidota</taxon>
        <taxon>Sphingobacteriia</taxon>
        <taxon>Sphingobacteriales</taxon>
        <taxon>Sphingobacteriaceae</taxon>
        <taxon>Pedobacter</taxon>
    </lineage>
</organism>
<dbReference type="Proteomes" id="UP000094313">
    <property type="component" value="Chromosome"/>
</dbReference>
<name>A0A1D7QJN5_9SPHI</name>
<gene>
    <name evidence="2" type="ORF">BFS30_17915</name>
</gene>
<dbReference type="EMBL" id="CP017141">
    <property type="protein sequence ID" value="AOM78882.1"/>
    <property type="molecule type" value="Genomic_DNA"/>
</dbReference>
<evidence type="ECO:0000313" key="2">
    <source>
        <dbReference type="EMBL" id="AOM78882.1"/>
    </source>
</evidence>
<dbReference type="InterPro" id="IPR025419">
    <property type="entry name" value="DUF4142"/>
</dbReference>
<evidence type="ECO:0000313" key="3">
    <source>
        <dbReference type="Proteomes" id="UP000094313"/>
    </source>
</evidence>
<dbReference type="KEGG" id="psty:BFS30_17915"/>
<protein>
    <recommendedName>
        <fullName evidence="1">DUF4142 domain-containing protein</fullName>
    </recommendedName>
</protein>
<evidence type="ECO:0000259" key="1">
    <source>
        <dbReference type="Pfam" id="PF13628"/>
    </source>
</evidence>
<accession>A0A1D7QJN5</accession>
<reference evidence="2 3" key="1">
    <citation type="submission" date="2016-08" db="EMBL/GenBank/DDBJ databases">
        <authorList>
            <person name="Seilhamer J.J."/>
        </authorList>
    </citation>
    <scope>NUCLEOTIDE SEQUENCE [LARGE SCALE GENOMIC DNA]</scope>
    <source>
        <strain evidence="2 3">DX4</strain>
    </source>
</reference>
<proteinExistence type="predicted"/>